<feature type="transmembrane region" description="Helical" evidence="5">
    <location>
        <begin position="216"/>
        <end position="239"/>
    </location>
</feature>
<dbReference type="Proteomes" id="UP001235712">
    <property type="component" value="Unassembled WGS sequence"/>
</dbReference>
<evidence type="ECO:0000313" key="8">
    <source>
        <dbReference type="Proteomes" id="UP001235712"/>
    </source>
</evidence>
<evidence type="ECO:0000256" key="2">
    <source>
        <dbReference type="ARBA" id="ARBA00022692"/>
    </source>
</evidence>
<feature type="transmembrane region" description="Helical" evidence="5">
    <location>
        <begin position="20"/>
        <end position="45"/>
    </location>
</feature>
<name>A0ABT9P8D7_9ACTN</name>
<dbReference type="InterPro" id="IPR044880">
    <property type="entry name" value="NCX_ion-bd_dom_sf"/>
</dbReference>
<feature type="transmembrane region" description="Helical" evidence="5">
    <location>
        <begin position="183"/>
        <end position="204"/>
    </location>
</feature>
<dbReference type="EMBL" id="JAUSQZ010000001">
    <property type="protein sequence ID" value="MDP9828967.1"/>
    <property type="molecule type" value="Genomic_DNA"/>
</dbReference>
<dbReference type="RefSeq" id="WP_307246704.1">
    <property type="nucleotide sequence ID" value="NZ_JAUSQZ010000001.1"/>
</dbReference>
<accession>A0ABT9P8D7</accession>
<comment type="caution">
    <text evidence="7">The sequence shown here is derived from an EMBL/GenBank/DDBJ whole genome shotgun (WGS) entry which is preliminary data.</text>
</comment>
<dbReference type="Pfam" id="PF01699">
    <property type="entry name" value="Na_Ca_ex"/>
    <property type="match status" value="2"/>
</dbReference>
<feature type="transmembrane region" description="Helical" evidence="5">
    <location>
        <begin position="311"/>
        <end position="331"/>
    </location>
</feature>
<proteinExistence type="predicted"/>
<evidence type="ECO:0000259" key="6">
    <source>
        <dbReference type="Pfam" id="PF01699"/>
    </source>
</evidence>
<feature type="transmembrane region" description="Helical" evidence="5">
    <location>
        <begin position="98"/>
        <end position="114"/>
    </location>
</feature>
<organism evidence="7 8">
    <name type="scientific">Kineosporia succinea</name>
    <dbReference type="NCBI Taxonomy" id="84632"/>
    <lineage>
        <taxon>Bacteria</taxon>
        <taxon>Bacillati</taxon>
        <taxon>Actinomycetota</taxon>
        <taxon>Actinomycetes</taxon>
        <taxon>Kineosporiales</taxon>
        <taxon>Kineosporiaceae</taxon>
        <taxon>Kineosporia</taxon>
    </lineage>
</organism>
<dbReference type="InterPro" id="IPR004837">
    <property type="entry name" value="NaCa_Exmemb"/>
</dbReference>
<feature type="transmembrane region" description="Helical" evidence="5">
    <location>
        <begin position="65"/>
        <end position="86"/>
    </location>
</feature>
<sequence length="339" mass="35366">MSILIFVLGAALLVYTAEKLIAYLVGAAGALRISVFLLAIVFTGIEFDDVALGVVLNVEDLGGVALGTVFGTAISMTGIVLALAALIAPTRVDIPRRYIVLFALSPLAMLPFVLTPPLTATDGAVLMLLFVAFIAYVARNELRSQTPVFRNAEVLEKVGSGSGASSATDVPPFEVDVPFSKPLPWAGLGMALLALVGLIAAAALTSSGIEGILDDYSIPGTVFGATIATLVLALEDIMLTVEPHRRGASEIGIGNVIGSVVFGVTAKLGIILLTGHEVTVDDDVLAWHLPALVVMTGLGAYFISTGRLRRWHGVLLLALYVAYWVVCLTVLGEAPVGDD</sequence>
<evidence type="ECO:0000256" key="1">
    <source>
        <dbReference type="ARBA" id="ARBA00004141"/>
    </source>
</evidence>
<dbReference type="Gene3D" id="1.20.1420.30">
    <property type="entry name" value="NCX, central ion-binding region"/>
    <property type="match status" value="1"/>
</dbReference>
<keyword evidence="8" id="KW-1185">Reference proteome</keyword>
<evidence type="ECO:0000313" key="7">
    <source>
        <dbReference type="EMBL" id="MDP9828967.1"/>
    </source>
</evidence>
<keyword evidence="4 5" id="KW-0472">Membrane</keyword>
<gene>
    <name evidence="7" type="ORF">J2S57_004716</name>
</gene>
<feature type="domain" description="Sodium/calcium exchanger membrane region" evidence="6">
    <location>
        <begin position="188"/>
        <end position="327"/>
    </location>
</feature>
<evidence type="ECO:0000256" key="4">
    <source>
        <dbReference type="ARBA" id="ARBA00023136"/>
    </source>
</evidence>
<feature type="transmembrane region" description="Helical" evidence="5">
    <location>
        <begin position="251"/>
        <end position="273"/>
    </location>
</feature>
<feature type="domain" description="Sodium/calcium exchanger membrane region" evidence="6">
    <location>
        <begin position="2"/>
        <end position="137"/>
    </location>
</feature>
<protein>
    <submittedName>
        <fullName evidence="7">Cation:H+ antiporter</fullName>
    </submittedName>
</protein>
<reference evidence="7 8" key="1">
    <citation type="submission" date="2023-07" db="EMBL/GenBank/DDBJ databases">
        <title>Sequencing the genomes of 1000 actinobacteria strains.</title>
        <authorList>
            <person name="Klenk H.-P."/>
        </authorList>
    </citation>
    <scope>NUCLEOTIDE SEQUENCE [LARGE SCALE GENOMIC DNA]</scope>
    <source>
        <strain evidence="7 8">DSM 44388</strain>
    </source>
</reference>
<keyword evidence="3 5" id="KW-1133">Transmembrane helix</keyword>
<evidence type="ECO:0000256" key="5">
    <source>
        <dbReference type="SAM" id="Phobius"/>
    </source>
</evidence>
<comment type="subcellular location">
    <subcellularLocation>
        <location evidence="1">Membrane</location>
        <topology evidence="1">Multi-pass membrane protein</topology>
    </subcellularLocation>
</comment>
<feature type="transmembrane region" description="Helical" evidence="5">
    <location>
        <begin position="120"/>
        <end position="138"/>
    </location>
</feature>
<evidence type="ECO:0000256" key="3">
    <source>
        <dbReference type="ARBA" id="ARBA00022989"/>
    </source>
</evidence>
<keyword evidence="2 5" id="KW-0812">Transmembrane</keyword>
<feature type="transmembrane region" description="Helical" evidence="5">
    <location>
        <begin position="285"/>
        <end position="304"/>
    </location>
</feature>